<keyword evidence="4 5" id="KW-0574">Periplasm</keyword>
<dbReference type="GO" id="GO:0017038">
    <property type="term" value="P:protein import"/>
    <property type="evidence" value="ECO:0007669"/>
    <property type="project" value="InterPro"/>
</dbReference>
<organism evidence="7 8">
    <name type="scientific">Beggiatoa leptomitoformis</name>
    <dbReference type="NCBI Taxonomy" id="288004"/>
    <lineage>
        <taxon>Bacteria</taxon>
        <taxon>Pseudomonadati</taxon>
        <taxon>Pseudomonadota</taxon>
        <taxon>Gammaproteobacteria</taxon>
        <taxon>Thiotrichales</taxon>
        <taxon>Thiotrichaceae</taxon>
        <taxon>Beggiatoa</taxon>
    </lineage>
</organism>
<comment type="subcellular location">
    <subcellularLocation>
        <location evidence="1 5">Periplasm</location>
    </subcellularLocation>
</comment>
<proteinExistence type="inferred from homology"/>
<sequence precursor="true">MKQTNMRNLLLTLCLGMLAWTQVVRADLVIDVVGGRQGGQPIAIVPFGVQGSVPIDIASIITNDLQRTGKFDPLAAAGMPQQPIELSQVNLPSWQATGTPHLVIGRVSGSATGGYTIEFQLVDIFKGGQMVGLSYNATSSTLRQVAHKISDVIYQTLLGERGIFSTRIAYVTVRRGINTSQYKLYVADADGANPQMMLDSNEPVFSPAWSPDGQRIAYVSLEGKQAGVYIQEVSSGRRSRVAAFKGINSAPSWSPDGTRLAMTLSRDGNPEIYVFNLSSRSFTRMTNDPAIDTEPEWTPDGSALIFTSDRTGGPQIYRMSAGGGGAQRLTFSGNYNARPRVSPDGTKLLTLHNGGHGYQIAVMDLTGGQMTVLSDSSLDESPSFAPNGSMVIYGTGRQLAAVSIDGRVHQRLAVQAGDEVREPAWSPFLD</sequence>
<feature type="signal peptide" evidence="5">
    <location>
        <begin position="1"/>
        <end position="26"/>
    </location>
</feature>
<dbReference type="Proteomes" id="UP000234271">
    <property type="component" value="Chromosome"/>
</dbReference>
<dbReference type="AlphaFoldDB" id="A0A2N9YJM2"/>
<dbReference type="HAMAP" id="MF_00671">
    <property type="entry name" value="TolB"/>
    <property type="match status" value="1"/>
</dbReference>
<accession>A0A2N9YJM2</accession>
<dbReference type="PANTHER" id="PTHR36842">
    <property type="entry name" value="PROTEIN TOLB HOMOLOG"/>
    <property type="match status" value="1"/>
</dbReference>
<comment type="similarity">
    <text evidence="2 5">Belongs to the TolB family.</text>
</comment>
<dbReference type="SUPFAM" id="SSF52964">
    <property type="entry name" value="TolB, N-terminal domain"/>
    <property type="match status" value="1"/>
</dbReference>
<keyword evidence="8" id="KW-1185">Reference proteome</keyword>
<evidence type="ECO:0000259" key="6">
    <source>
        <dbReference type="Pfam" id="PF04052"/>
    </source>
</evidence>
<dbReference type="Gene3D" id="2.120.10.30">
    <property type="entry name" value="TolB, C-terminal domain"/>
    <property type="match status" value="1"/>
</dbReference>
<keyword evidence="5" id="KW-0132">Cell division</keyword>
<dbReference type="GO" id="GO:0051301">
    <property type="term" value="P:cell division"/>
    <property type="evidence" value="ECO:0007669"/>
    <property type="project" value="UniProtKB-UniRule"/>
</dbReference>
<dbReference type="InterPro" id="IPR011659">
    <property type="entry name" value="WD40"/>
</dbReference>
<evidence type="ECO:0000256" key="2">
    <source>
        <dbReference type="ARBA" id="ARBA00009820"/>
    </source>
</evidence>
<keyword evidence="3 5" id="KW-0732">Signal</keyword>
<dbReference type="NCBIfam" id="TIGR02800">
    <property type="entry name" value="propeller_TolB"/>
    <property type="match status" value="1"/>
</dbReference>
<feature type="chain" id="PRO_5029069708" description="Tol-Pal system protein TolB" evidence="5">
    <location>
        <begin position="27"/>
        <end position="430"/>
    </location>
</feature>
<dbReference type="InterPro" id="IPR007195">
    <property type="entry name" value="TolB_N"/>
</dbReference>
<protein>
    <recommendedName>
        <fullName evidence="5">Tol-Pal system protein TolB</fullName>
    </recommendedName>
</protein>
<dbReference type="PANTHER" id="PTHR36842:SF1">
    <property type="entry name" value="PROTEIN TOLB"/>
    <property type="match status" value="1"/>
</dbReference>
<name>A0A2N9YJM2_9GAMM</name>
<dbReference type="Pfam" id="PF04052">
    <property type="entry name" value="TolB_N"/>
    <property type="match status" value="1"/>
</dbReference>
<dbReference type="InterPro" id="IPR011042">
    <property type="entry name" value="6-blade_b-propeller_TolB-like"/>
</dbReference>
<evidence type="ECO:0000313" key="7">
    <source>
        <dbReference type="EMBL" id="AUI70702.2"/>
    </source>
</evidence>
<comment type="subunit">
    <text evidence="5">The Tol-Pal system is composed of five core proteins: the inner membrane proteins TolA, TolQ and TolR, the periplasmic protein TolB and the outer membrane protein Pal. They form a network linking the inner and outer membranes and the peptidoglycan layer.</text>
</comment>
<dbReference type="OrthoDB" id="9802240at2"/>
<dbReference type="InterPro" id="IPR014167">
    <property type="entry name" value="Tol-Pal_TolB"/>
</dbReference>
<dbReference type="Gene3D" id="3.40.50.10070">
    <property type="entry name" value="TolB, N-terminal domain"/>
    <property type="match status" value="1"/>
</dbReference>
<evidence type="ECO:0000256" key="4">
    <source>
        <dbReference type="ARBA" id="ARBA00022764"/>
    </source>
</evidence>
<evidence type="ECO:0000256" key="5">
    <source>
        <dbReference type="HAMAP-Rule" id="MF_00671"/>
    </source>
</evidence>
<gene>
    <name evidence="5 7" type="primary">tolB</name>
    <name evidence="7" type="ORF">BLE401_17905</name>
</gene>
<evidence type="ECO:0000256" key="1">
    <source>
        <dbReference type="ARBA" id="ARBA00004418"/>
    </source>
</evidence>
<evidence type="ECO:0000313" key="8">
    <source>
        <dbReference type="Proteomes" id="UP000234271"/>
    </source>
</evidence>
<dbReference type="SUPFAM" id="SSF69304">
    <property type="entry name" value="Tricorn protease N-terminal domain"/>
    <property type="match status" value="1"/>
</dbReference>
<dbReference type="GO" id="GO:0042597">
    <property type="term" value="C:periplasmic space"/>
    <property type="evidence" value="ECO:0007669"/>
    <property type="project" value="UniProtKB-SubCell"/>
</dbReference>
<dbReference type="Pfam" id="PF07676">
    <property type="entry name" value="PD40"/>
    <property type="match status" value="4"/>
</dbReference>
<comment type="function">
    <text evidence="5">Part of the Tol-Pal system, which plays a role in outer membrane invagination during cell division and is important for maintaining outer membrane integrity.</text>
</comment>
<evidence type="ECO:0000256" key="3">
    <source>
        <dbReference type="ARBA" id="ARBA00022729"/>
    </source>
</evidence>
<keyword evidence="5" id="KW-0131">Cell cycle</keyword>
<dbReference type="EMBL" id="CP018889">
    <property type="protein sequence ID" value="AUI70702.2"/>
    <property type="molecule type" value="Genomic_DNA"/>
</dbReference>
<dbReference type="STRING" id="288004.AL038_06400"/>
<reference evidence="8" key="1">
    <citation type="submission" date="2016-12" db="EMBL/GenBank/DDBJ databases">
        <title>Complete Genome Sequence of Beggiatoa leptomitiformis D-401.</title>
        <authorList>
            <person name="Fomenkov A."/>
            <person name="Vincze T."/>
            <person name="Grabovich M."/>
            <person name="Anton B.P."/>
            <person name="Dubinina G."/>
            <person name="Orlova M."/>
            <person name="Belousova E."/>
            <person name="Roberts R.J."/>
        </authorList>
    </citation>
    <scope>NUCLEOTIDE SEQUENCE [LARGE SCALE GENOMIC DNA]</scope>
    <source>
        <strain evidence="8">D-401</strain>
    </source>
</reference>
<feature type="domain" description="TolB N-terminal" evidence="6">
    <location>
        <begin position="29"/>
        <end position="130"/>
    </location>
</feature>